<dbReference type="PANTHER" id="PTHR13615:SF3">
    <property type="entry name" value="GLYCOSYLTRANSFERASE-LIKE DOMAIN-CONTAINING PROTEIN 1"/>
    <property type="match status" value="1"/>
</dbReference>
<evidence type="ECO:0000313" key="2">
    <source>
        <dbReference type="EMBL" id="HGB31128.1"/>
    </source>
</evidence>
<proteinExistence type="predicted"/>
<dbReference type="InterPro" id="IPR051862">
    <property type="entry name" value="GT-like_domain_containing_1"/>
</dbReference>
<dbReference type="GO" id="GO:0016757">
    <property type="term" value="F:glycosyltransferase activity"/>
    <property type="evidence" value="ECO:0007669"/>
    <property type="project" value="InterPro"/>
</dbReference>
<sequence>MIYILPPLPVKNRYSQDWIDVWKRELNKLKVNYKIIGEEKAVDLTYYFTNPIEALKYESKQILELVKVLKKKDKILVLDTDFPGLMVPVIHLLKKIYKIKVYGYLHAGSWCEKDIYENIKGKKELEESMFKTYDKIFVATNYHKRKIESYFRKKFKNIKVVGFPFYEEDVYRYVKPMPFSKKTRIVIVGRPEQSYQNMLKKLVNHKMALFDNKRIVFLKANNRKEYFKKLNEAKLVISVKKEETFGLSILEAYVLGSIVLCPNNFSYREVVKDKRLLYNSLKDLKEKIKKYIVLDKNDFKINIKSYRKTIYRIIYDLRH</sequence>
<dbReference type="AlphaFoldDB" id="A0A7C3WPA2"/>
<gene>
    <name evidence="2" type="ORF">ENV35_04555</name>
</gene>
<dbReference type="Gene3D" id="3.40.50.2000">
    <property type="entry name" value="Glycogen Phosphorylase B"/>
    <property type="match status" value="1"/>
</dbReference>
<dbReference type="InterPro" id="IPR001296">
    <property type="entry name" value="Glyco_trans_1"/>
</dbReference>
<keyword evidence="2" id="KW-0808">Transferase</keyword>
<dbReference type="PANTHER" id="PTHR13615">
    <property type="entry name" value="GLYCOSYLTRANSFERASE-LIKE 1"/>
    <property type="match status" value="1"/>
</dbReference>
<organism evidence="2">
    <name type="scientific">Dictyoglomus turgidum</name>
    <dbReference type="NCBI Taxonomy" id="513050"/>
    <lineage>
        <taxon>Bacteria</taxon>
        <taxon>Pseudomonadati</taxon>
        <taxon>Dictyoglomota</taxon>
        <taxon>Dictyoglomia</taxon>
        <taxon>Dictyoglomales</taxon>
        <taxon>Dictyoglomaceae</taxon>
        <taxon>Dictyoglomus</taxon>
    </lineage>
</organism>
<comment type="caution">
    <text evidence="2">The sequence shown here is derived from an EMBL/GenBank/DDBJ whole genome shotgun (WGS) entry which is preliminary data.</text>
</comment>
<accession>A0A7C3WPA2</accession>
<dbReference type="EMBL" id="DTGA01000104">
    <property type="protein sequence ID" value="HGB31128.1"/>
    <property type="molecule type" value="Genomic_DNA"/>
</dbReference>
<name>A0A7C3WPA2_9BACT</name>
<reference evidence="2" key="1">
    <citation type="journal article" date="2020" name="mSystems">
        <title>Genome- and Community-Level Interaction Insights into Carbon Utilization and Element Cycling Functions of Hydrothermarchaeota in Hydrothermal Sediment.</title>
        <authorList>
            <person name="Zhou Z."/>
            <person name="Liu Y."/>
            <person name="Xu W."/>
            <person name="Pan J."/>
            <person name="Luo Z.H."/>
            <person name="Li M."/>
        </authorList>
    </citation>
    <scope>NUCLEOTIDE SEQUENCE [LARGE SCALE GENOMIC DNA]</scope>
    <source>
        <strain evidence="2">SpSt-751</strain>
    </source>
</reference>
<dbReference type="Pfam" id="PF00534">
    <property type="entry name" value="Glycos_transf_1"/>
    <property type="match status" value="1"/>
</dbReference>
<dbReference type="SUPFAM" id="SSF53756">
    <property type="entry name" value="UDP-Glycosyltransferase/glycogen phosphorylase"/>
    <property type="match status" value="1"/>
</dbReference>
<protein>
    <submittedName>
        <fullName evidence="2">Glycosyltransferase</fullName>
    </submittedName>
</protein>
<feature type="domain" description="Glycosyl transferase family 1" evidence="1">
    <location>
        <begin position="181"/>
        <end position="293"/>
    </location>
</feature>
<evidence type="ECO:0000259" key="1">
    <source>
        <dbReference type="Pfam" id="PF00534"/>
    </source>
</evidence>